<feature type="domain" description="Peptidase S8/S53" evidence="6">
    <location>
        <begin position="160"/>
        <end position="399"/>
    </location>
</feature>
<dbReference type="InterPro" id="IPR022398">
    <property type="entry name" value="Peptidase_S8_His-AS"/>
</dbReference>
<dbReference type="InterPro" id="IPR051048">
    <property type="entry name" value="Peptidase_S8/S53_subtilisin"/>
</dbReference>
<dbReference type="AlphaFoldDB" id="A0A6J4UFP4"/>
<sequence length="401" mass="40223">MGVGQQPASRITPARAARYLLIATVVALVGAFLGQPSDAQSARAAAPGNARPEEVLVVLRPGLDARSFAGDLPRRQGNAARAAKVGLSGRVLLVQVPRGRETEFRARLAADPAVEAASLNYPVSATAAPLTPNDPKFAEQWNLAKVHAPEAWGAGARAGGATVAVIDTGADYAHPDLQGALLPGCNFVAEPDGCGPRAAADDHVGGHGTHVAGIVAAATNNGAGVAGLAWGASVLPLKALDSAGNGSWFSIIDAIRYAAQQPGVRAINLSLGSDPDFPPDAIDLDPLRGAIDAARARGIVVVAAAGNGASGVNGNAGVNLDEKPVYPASLPNVIAVAATDRDDVRASFSNYGSAVDIAAPGVEILSTVLGAYGTKNGTSMAAPQVAALAALLAARYPALGP</sequence>
<dbReference type="InterPro" id="IPR036852">
    <property type="entry name" value="Peptidase_S8/S53_dom_sf"/>
</dbReference>
<feature type="non-terminal residue" evidence="7">
    <location>
        <position position="401"/>
    </location>
</feature>
<dbReference type="EMBL" id="CADCWM010000154">
    <property type="protein sequence ID" value="CAA9546842.1"/>
    <property type="molecule type" value="Genomic_DNA"/>
</dbReference>
<dbReference type="PANTHER" id="PTHR43399">
    <property type="entry name" value="SUBTILISIN-RELATED"/>
    <property type="match status" value="1"/>
</dbReference>
<evidence type="ECO:0000256" key="4">
    <source>
        <dbReference type="ARBA" id="ARBA00022825"/>
    </source>
</evidence>
<evidence type="ECO:0000313" key="7">
    <source>
        <dbReference type="EMBL" id="CAA9546842.1"/>
    </source>
</evidence>
<dbReference type="PROSITE" id="PS00138">
    <property type="entry name" value="SUBTILASE_SER"/>
    <property type="match status" value="1"/>
</dbReference>
<gene>
    <name evidence="7" type="ORF">AVDCRST_MAG88-475</name>
</gene>
<dbReference type="SUPFAM" id="SSF52743">
    <property type="entry name" value="Subtilisin-like"/>
    <property type="match status" value="1"/>
</dbReference>
<dbReference type="InterPro" id="IPR000209">
    <property type="entry name" value="Peptidase_S8/S53_dom"/>
</dbReference>
<dbReference type="InterPro" id="IPR023828">
    <property type="entry name" value="Peptidase_S8_Ser-AS"/>
</dbReference>
<dbReference type="Gene3D" id="3.40.50.200">
    <property type="entry name" value="Peptidase S8/S53 domain"/>
    <property type="match status" value="1"/>
</dbReference>
<comment type="similarity">
    <text evidence="1 5">Belongs to the peptidase S8 family.</text>
</comment>
<feature type="active site" description="Charge relay system" evidence="5">
    <location>
        <position position="167"/>
    </location>
</feature>
<keyword evidence="3 5" id="KW-0378">Hydrolase</keyword>
<dbReference type="GO" id="GO:0004252">
    <property type="term" value="F:serine-type endopeptidase activity"/>
    <property type="evidence" value="ECO:0007669"/>
    <property type="project" value="UniProtKB-UniRule"/>
</dbReference>
<evidence type="ECO:0000256" key="3">
    <source>
        <dbReference type="ARBA" id="ARBA00022801"/>
    </source>
</evidence>
<dbReference type="PANTHER" id="PTHR43399:SF4">
    <property type="entry name" value="CELL WALL-ASSOCIATED PROTEASE"/>
    <property type="match status" value="1"/>
</dbReference>
<dbReference type="InterPro" id="IPR015500">
    <property type="entry name" value="Peptidase_S8_subtilisin-rel"/>
</dbReference>
<feature type="active site" description="Charge relay system" evidence="5">
    <location>
        <position position="379"/>
    </location>
</feature>
<dbReference type="GO" id="GO:0006508">
    <property type="term" value="P:proteolysis"/>
    <property type="evidence" value="ECO:0007669"/>
    <property type="project" value="UniProtKB-KW"/>
</dbReference>
<dbReference type="PRINTS" id="PR00723">
    <property type="entry name" value="SUBTILISIN"/>
</dbReference>
<organism evidence="7">
    <name type="scientific">uncultured Thermomicrobiales bacterium</name>
    <dbReference type="NCBI Taxonomy" id="1645740"/>
    <lineage>
        <taxon>Bacteria</taxon>
        <taxon>Pseudomonadati</taxon>
        <taxon>Thermomicrobiota</taxon>
        <taxon>Thermomicrobia</taxon>
        <taxon>Thermomicrobiales</taxon>
        <taxon>environmental samples</taxon>
    </lineage>
</organism>
<accession>A0A6J4UFP4</accession>
<evidence type="ECO:0000256" key="1">
    <source>
        <dbReference type="ARBA" id="ARBA00011073"/>
    </source>
</evidence>
<name>A0A6J4UFP4_9BACT</name>
<keyword evidence="2 5" id="KW-0645">Protease</keyword>
<protein>
    <recommendedName>
        <fullName evidence="6">Peptidase S8/S53 domain-containing protein</fullName>
    </recommendedName>
</protein>
<dbReference type="PROSITE" id="PS51892">
    <property type="entry name" value="SUBTILASE"/>
    <property type="match status" value="1"/>
</dbReference>
<evidence type="ECO:0000256" key="5">
    <source>
        <dbReference type="PROSITE-ProRule" id="PRU01240"/>
    </source>
</evidence>
<evidence type="ECO:0000256" key="2">
    <source>
        <dbReference type="ARBA" id="ARBA00022670"/>
    </source>
</evidence>
<evidence type="ECO:0000259" key="6">
    <source>
        <dbReference type="Pfam" id="PF00082"/>
    </source>
</evidence>
<keyword evidence="4 5" id="KW-0720">Serine protease</keyword>
<proteinExistence type="inferred from homology"/>
<dbReference type="Pfam" id="PF00082">
    <property type="entry name" value="Peptidase_S8"/>
    <property type="match status" value="1"/>
</dbReference>
<dbReference type="PROSITE" id="PS00137">
    <property type="entry name" value="SUBTILASE_HIS"/>
    <property type="match status" value="1"/>
</dbReference>
<feature type="active site" description="Charge relay system" evidence="5">
    <location>
        <position position="207"/>
    </location>
</feature>
<reference evidence="7" key="1">
    <citation type="submission" date="2020-02" db="EMBL/GenBank/DDBJ databases">
        <authorList>
            <person name="Meier V. D."/>
        </authorList>
    </citation>
    <scope>NUCLEOTIDE SEQUENCE</scope>
    <source>
        <strain evidence="7">AVDCRST_MAG88</strain>
    </source>
</reference>